<name>A0A7Y0A693_9FLAO</name>
<organism evidence="4 5">
    <name type="scientific">Chryseobacterium cheonjiense</name>
    <dbReference type="NCBI Taxonomy" id="2728845"/>
    <lineage>
        <taxon>Bacteria</taxon>
        <taxon>Pseudomonadati</taxon>
        <taxon>Bacteroidota</taxon>
        <taxon>Flavobacteriia</taxon>
        <taxon>Flavobacteriales</taxon>
        <taxon>Weeksellaceae</taxon>
        <taxon>Chryseobacterium group</taxon>
        <taxon>Chryseobacterium</taxon>
    </lineage>
</organism>
<dbReference type="PANTHER" id="PTHR35580:SF1">
    <property type="entry name" value="PHYTASE-LIKE DOMAIN-CONTAINING PROTEIN"/>
    <property type="match status" value="1"/>
</dbReference>
<dbReference type="RefSeq" id="WP_169230774.1">
    <property type="nucleotide sequence ID" value="NZ_JABBGF010000001.1"/>
</dbReference>
<comment type="caution">
    <text evidence="4">The sequence shown here is derived from an EMBL/GenBank/DDBJ whole genome shotgun (WGS) entry which is preliminary data.</text>
</comment>
<dbReference type="InterPro" id="IPR044023">
    <property type="entry name" value="Ig_7"/>
</dbReference>
<gene>
    <name evidence="4" type="ORF">HHL20_08850</name>
</gene>
<dbReference type="Pfam" id="PF19081">
    <property type="entry name" value="Ig_7"/>
    <property type="match status" value="1"/>
</dbReference>
<dbReference type="Pfam" id="PF13585">
    <property type="entry name" value="CHU_C"/>
    <property type="match status" value="1"/>
</dbReference>
<proteinExistence type="predicted"/>
<dbReference type="InterPro" id="IPR013783">
    <property type="entry name" value="Ig-like_fold"/>
</dbReference>
<feature type="domain" description="Ig-like" evidence="2">
    <location>
        <begin position="846"/>
        <end position="919"/>
    </location>
</feature>
<accession>A0A7Y0A693</accession>
<dbReference type="Proteomes" id="UP000552615">
    <property type="component" value="Unassembled WGS sequence"/>
</dbReference>
<sequence>MRRILFLLSLLCWGSMISQSKFPQNNDYYFYENKGQIIDQDGNANPDVKYLFLSNGLNVQLKKNGFSYDVYEVKKTVNPNSSKFKKDKSLEGKTYYEDEFLYENLYHRIDIELLNSNKNASIIAEGKSPDYNNYFNIPNQPKGVTNVHRFQKVLYKNVYPNIDLVFFKPNDTLKPVEYNFIINPGGKISDIKMKFNGAPTSIKDHKLSMKVRFGEMYENIPNSWILGNKKENIDVSFKDFGDQTFGFNSPFDISDKTIVIDPVPTRIWGSYAGGFGEDYGRIKTDSQNTGYLYGTTASPTNISTSGAYQQNILAAFDAFLMKITKTGQRLWSTYYGTIKDDSFNDVAFDENYNIYAAGTVYRLASNQDVVITKFNANGALIYQKNFIGNSVDEMYTISYNNNQVFLGGQTMSPDFPTLNAPQPTKLSPNGYTDGYIITLDASTGNTLRSTFFGATDHSTSIYNIFSSTGSDLEVIGATRSPNIPMINAFQNTFGGVTDGLYLKFSKSTGTLLRSSYFGNSIQEYVWEARIVNNTLILAGEFPNFSGPVYGPAGIWRVDLNTNTIVKINLPILYSIQLTAHIDTTGNVFFSGLSDHIHQAGIATPNAYMEDTGPSLKTFMIKYDSNNVKQWGTFYGGNGGTQLGTVTKDSEGYIYFTGMSSNNTTGIATPGTFQQQGGHPSNDIFIAKFQDCTSSGTVTSNSPVCINSTLQLNASGGTTYNWTGPNGFTSTLQNPTIPSATAINSGTYTCQVTGSGACDGSFIVNVVVGDTTAPVPDTATLPTITGDCHTVISAIPTATDNCAGIITATTTDPLSYSLPGTYVIHWNYDDGNGNISSQNQNVIVTAPALPTTANPQQTFCGTNHPTLSNIQITGQNIKWYDAAGNILTTTTALVNGQTYYASQTVNGCESNKTAVQVTINETPKPTGNPAQDFCASSNPKLSNLIVSGTSLIFYDAAGNVLPLTTPLIHGVTYFVTQTLNNCESEKFGISVTLSTNNVPANDFSATTCNSSTANSMVVNLTSYQSNIVANPAIYTFTYTDDLGNPIINPYNYNLNVGSTVIHVKVTTADGCFTVVRLSLTLNPKPVLELPEKIEFCKGKTVTLDAGNGFATYLWNTGDTTQTIMVSTAGNYSVTVSNNFGCQSTDQIQVNYIILPEITAVTVNNGSATVTLSAAGNFEYSLDNFTWQTSNIFTNLNIGEYTVYVRTKEGCFIGQKPFSIFNIPNAFTPNGDGYNDKWKIAGLENYPGTEVNVYDRRGIPVFKEVISKKPMEWDGKLNGSPIPTGNYWYTIKVSDGRIYTGWLMVKNRE</sequence>
<evidence type="ECO:0000259" key="2">
    <source>
        <dbReference type="Pfam" id="PF19081"/>
    </source>
</evidence>
<dbReference type="Pfam" id="PF25778">
    <property type="entry name" value="DUF7948"/>
    <property type="match status" value="1"/>
</dbReference>
<feature type="domain" description="DUF7948" evidence="3">
    <location>
        <begin position="30"/>
        <end position="263"/>
    </location>
</feature>
<protein>
    <submittedName>
        <fullName evidence="4">T9SS type B sorting domain-containing protein</fullName>
    </submittedName>
</protein>
<dbReference type="EMBL" id="JABBGF010000001">
    <property type="protein sequence ID" value="NML57454.1"/>
    <property type="molecule type" value="Genomic_DNA"/>
</dbReference>
<dbReference type="NCBIfam" id="TIGR04131">
    <property type="entry name" value="Bac_Flav_CTERM"/>
    <property type="match status" value="1"/>
</dbReference>
<dbReference type="PANTHER" id="PTHR35580">
    <property type="entry name" value="CELL SURFACE GLYCOPROTEIN (S-LAYER PROTEIN)-LIKE PROTEIN"/>
    <property type="match status" value="1"/>
</dbReference>
<dbReference type="InterPro" id="IPR057708">
    <property type="entry name" value="DUF7948"/>
</dbReference>
<keyword evidence="5" id="KW-1185">Reference proteome</keyword>
<evidence type="ECO:0000313" key="4">
    <source>
        <dbReference type="EMBL" id="NML57454.1"/>
    </source>
</evidence>
<reference evidence="4 5" key="1">
    <citation type="submission" date="2020-04" db="EMBL/GenBank/DDBJ databases">
        <title>Chryseobacterium sp. RJ-7-14 sp. nov., isolated from Jeju soil.</title>
        <authorList>
            <person name="Dahal R.H."/>
            <person name="Chaudhary D.K."/>
        </authorList>
    </citation>
    <scope>NUCLEOTIDE SEQUENCE [LARGE SCALE GENOMIC DNA]</scope>
    <source>
        <strain evidence="4 5">RJ-7-14</strain>
    </source>
</reference>
<evidence type="ECO:0000259" key="3">
    <source>
        <dbReference type="Pfam" id="PF25778"/>
    </source>
</evidence>
<feature type="chain" id="PRO_5031100444" evidence="1">
    <location>
        <begin position="21"/>
        <end position="1307"/>
    </location>
</feature>
<dbReference type="InterPro" id="IPR052918">
    <property type="entry name" value="Motility_Chemotaxis_Reg"/>
</dbReference>
<evidence type="ECO:0000256" key="1">
    <source>
        <dbReference type="SAM" id="SignalP"/>
    </source>
</evidence>
<keyword evidence="1" id="KW-0732">Signal</keyword>
<dbReference type="InterPro" id="IPR026341">
    <property type="entry name" value="T9SS_type_B"/>
</dbReference>
<feature type="signal peptide" evidence="1">
    <location>
        <begin position="1"/>
        <end position="20"/>
    </location>
</feature>
<evidence type="ECO:0000313" key="5">
    <source>
        <dbReference type="Proteomes" id="UP000552615"/>
    </source>
</evidence>
<dbReference type="Gene3D" id="2.60.40.10">
    <property type="entry name" value="Immunoglobulins"/>
    <property type="match status" value="3"/>
</dbReference>